<proteinExistence type="predicted"/>
<feature type="transmembrane region" description="Helical" evidence="1">
    <location>
        <begin position="186"/>
        <end position="208"/>
    </location>
</feature>
<evidence type="ECO:0000313" key="3">
    <source>
        <dbReference type="Proteomes" id="UP000292452"/>
    </source>
</evidence>
<name>A0A4Q9I008_STRKA</name>
<dbReference type="EMBL" id="SIXH01000019">
    <property type="protein sequence ID" value="TBO60984.1"/>
    <property type="molecule type" value="Genomic_DNA"/>
</dbReference>
<protein>
    <submittedName>
        <fullName evidence="2">Uncharacterized protein</fullName>
    </submittedName>
</protein>
<keyword evidence="3" id="KW-1185">Reference proteome</keyword>
<keyword evidence="1" id="KW-0472">Membrane</keyword>
<feature type="transmembrane region" description="Helical" evidence="1">
    <location>
        <begin position="144"/>
        <end position="165"/>
    </location>
</feature>
<sequence>MTSPDHTAPDSADTSANTVKRNAIRKQGRLIGLGLLVAGLVLGVAGLYFGPYSVWWAGDTGKITVEECGIGHRPSATSARSTPARTKTVQCYGTFHSDDGAAKDLNAHVETPYHVYQRGDEVEVRQIRHSFYTAHTWVTLSRGLTAFFGGLLACGLGLLFITLSARFAAKTASESNSPSEAEQSHTLAFVLLTIGAIGGAICAFGWIFP</sequence>
<keyword evidence="1" id="KW-1133">Transmembrane helix</keyword>
<comment type="caution">
    <text evidence="2">The sequence shown here is derived from an EMBL/GenBank/DDBJ whole genome shotgun (WGS) entry which is preliminary data.</text>
</comment>
<accession>A0A4Q9I008</accession>
<gene>
    <name evidence="2" type="ORF">EYS09_03560</name>
</gene>
<keyword evidence="1" id="KW-0812">Transmembrane</keyword>
<organism evidence="2 3">
    <name type="scientific">Streptomyces kasugaensis</name>
    <dbReference type="NCBI Taxonomy" id="1946"/>
    <lineage>
        <taxon>Bacteria</taxon>
        <taxon>Bacillati</taxon>
        <taxon>Actinomycetota</taxon>
        <taxon>Actinomycetes</taxon>
        <taxon>Kitasatosporales</taxon>
        <taxon>Streptomycetaceae</taxon>
        <taxon>Streptomyces</taxon>
    </lineage>
</organism>
<dbReference type="Proteomes" id="UP000292452">
    <property type="component" value="Unassembled WGS sequence"/>
</dbReference>
<evidence type="ECO:0000313" key="2">
    <source>
        <dbReference type="EMBL" id="TBO60984.1"/>
    </source>
</evidence>
<dbReference type="RefSeq" id="WP_131122127.1">
    <property type="nucleotide sequence ID" value="NZ_SIXH01000019.1"/>
</dbReference>
<dbReference type="AlphaFoldDB" id="A0A4Q9I008"/>
<reference evidence="2 3" key="1">
    <citation type="submission" date="2019-02" db="EMBL/GenBank/DDBJ databases">
        <title>Draft Genome Sequence of Streptomyces sp. AM-2504, identified by 16S rRNA comparative analysis as a Streptomyces Kasugaensis strain.</title>
        <authorList>
            <person name="Napolioni V."/>
            <person name="Giuliodori A.M."/>
            <person name="Spurio R."/>
            <person name="Fabbretti A."/>
        </authorList>
    </citation>
    <scope>NUCLEOTIDE SEQUENCE [LARGE SCALE GENOMIC DNA]</scope>
    <source>
        <strain evidence="2 3">AM-2504</strain>
    </source>
</reference>
<evidence type="ECO:0000256" key="1">
    <source>
        <dbReference type="SAM" id="Phobius"/>
    </source>
</evidence>
<feature type="transmembrane region" description="Helical" evidence="1">
    <location>
        <begin position="30"/>
        <end position="49"/>
    </location>
</feature>